<proteinExistence type="predicted"/>
<dbReference type="OrthoDB" id="416454at2759"/>
<name>A0A2I0UF27_LIMLA</name>
<reference evidence="2" key="1">
    <citation type="submission" date="2017-11" db="EMBL/GenBank/DDBJ databases">
        <authorList>
            <person name="Lima N.C."/>
            <person name="Parody-Merino A.M."/>
            <person name="Battley P.F."/>
            <person name="Fidler A.E."/>
            <person name="Prosdocimi F."/>
        </authorList>
    </citation>
    <scope>NUCLEOTIDE SEQUENCE [LARGE SCALE GENOMIC DNA]</scope>
</reference>
<reference evidence="2" key="2">
    <citation type="submission" date="2017-12" db="EMBL/GenBank/DDBJ databases">
        <title>Genome sequence of the Bar-tailed Godwit (Limosa lapponica baueri).</title>
        <authorList>
            <person name="Lima N.C.B."/>
            <person name="Parody-Merino A.M."/>
            <person name="Battley P.F."/>
            <person name="Fidler A.E."/>
            <person name="Prosdocimi F."/>
        </authorList>
    </citation>
    <scope>NUCLEOTIDE SEQUENCE [LARGE SCALE GENOMIC DNA]</scope>
</reference>
<protein>
    <submittedName>
        <fullName evidence="1">Rna-directed dna polymerase from mobile element jockey-like</fullName>
    </submittedName>
</protein>
<dbReference type="AlphaFoldDB" id="A0A2I0UF27"/>
<dbReference type="PANTHER" id="PTHR33332">
    <property type="entry name" value="REVERSE TRANSCRIPTASE DOMAIN-CONTAINING PROTEIN"/>
    <property type="match status" value="1"/>
</dbReference>
<keyword evidence="2" id="KW-1185">Reference proteome</keyword>
<accession>A0A2I0UF27</accession>
<evidence type="ECO:0000313" key="2">
    <source>
        <dbReference type="Proteomes" id="UP000233556"/>
    </source>
</evidence>
<keyword evidence="1" id="KW-0808">Transferase</keyword>
<dbReference type="Proteomes" id="UP000233556">
    <property type="component" value="Unassembled WGS sequence"/>
</dbReference>
<dbReference type="GO" id="GO:0003964">
    <property type="term" value="F:RNA-directed DNA polymerase activity"/>
    <property type="evidence" value="ECO:0007669"/>
    <property type="project" value="UniProtKB-KW"/>
</dbReference>
<sequence>MSLRRNPQGGTSACEISYEEYLTCGQSKQTKSHSMILQGEEKEEICATFSTCRGSPEYTNDRDREEKKAHFQDSGIYHPPERMLKTGHFYFSVDTKIIDKNHNNLDEGIECTLSQFADDTILGRSVDLLEGRKGLQRDLDRLDLWAEANGMRSNKAKCWVLPLGHTNCMNTPGWGRSGWSCLAEKDLGVLNMSQQCAQMAKKAKASWPVSAIVWPAGLRK</sequence>
<keyword evidence="1" id="KW-0548">Nucleotidyltransferase</keyword>
<evidence type="ECO:0000313" key="1">
    <source>
        <dbReference type="EMBL" id="PKU44623.1"/>
    </source>
</evidence>
<gene>
    <name evidence="1" type="ORF">llap_5059</name>
</gene>
<keyword evidence="1" id="KW-0695">RNA-directed DNA polymerase</keyword>
<organism evidence="1 2">
    <name type="scientific">Limosa lapponica baueri</name>
    <dbReference type="NCBI Taxonomy" id="1758121"/>
    <lineage>
        <taxon>Eukaryota</taxon>
        <taxon>Metazoa</taxon>
        <taxon>Chordata</taxon>
        <taxon>Craniata</taxon>
        <taxon>Vertebrata</taxon>
        <taxon>Euteleostomi</taxon>
        <taxon>Archelosauria</taxon>
        <taxon>Archosauria</taxon>
        <taxon>Dinosauria</taxon>
        <taxon>Saurischia</taxon>
        <taxon>Theropoda</taxon>
        <taxon>Coelurosauria</taxon>
        <taxon>Aves</taxon>
        <taxon>Neognathae</taxon>
        <taxon>Neoaves</taxon>
        <taxon>Charadriiformes</taxon>
        <taxon>Scolopacidae</taxon>
        <taxon>Limosa</taxon>
    </lineage>
</organism>
<dbReference type="EMBL" id="KZ505814">
    <property type="protein sequence ID" value="PKU44623.1"/>
    <property type="molecule type" value="Genomic_DNA"/>
</dbReference>